<name>A0A5K7SEA1_9BACT</name>
<dbReference type="EMBL" id="AP018694">
    <property type="protein sequence ID" value="BBE19809.1"/>
    <property type="molecule type" value="Genomic_DNA"/>
</dbReference>
<evidence type="ECO:0000313" key="2">
    <source>
        <dbReference type="Proteomes" id="UP001193389"/>
    </source>
</evidence>
<evidence type="ECO:0000313" key="1">
    <source>
        <dbReference type="EMBL" id="BBE19809.1"/>
    </source>
</evidence>
<proteinExistence type="predicted"/>
<sequence>MKTENENGKPIKVAGQQSEYSSSVKMLIRQHVNINANTCVFGKFSHEFLGQSIGFSVINQGIFSDKSNLGRDICHMTINNPNQSDKKNKERYFLKARTNHYRLNAPVANLVVPFPR</sequence>
<dbReference type="KEGG" id="anf:AQPE_3997"/>
<dbReference type="AlphaFoldDB" id="A0A5K7SEA1"/>
<dbReference type="Proteomes" id="UP001193389">
    <property type="component" value="Chromosome"/>
</dbReference>
<keyword evidence="2" id="KW-1185">Reference proteome</keyword>
<reference evidence="1" key="1">
    <citation type="journal article" date="2020" name="Int. J. Syst. Evol. Microbiol.">
        <title>Aquipluma nitroreducens gen. nov. sp. nov., a novel facultatively anaerobic bacterium isolated from a freshwater lake.</title>
        <authorList>
            <person name="Watanabe M."/>
            <person name="Kojima H."/>
            <person name="Fukui M."/>
        </authorList>
    </citation>
    <scope>NUCLEOTIDE SEQUENCE</scope>
    <source>
        <strain evidence="1">MeG22</strain>
    </source>
</reference>
<accession>A0A5K7SEA1</accession>
<organism evidence="1 2">
    <name type="scientific">Aquipluma nitroreducens</name>
    <dbReference type="NCBI Taxonomy" id="2010828"/>
    <lineage>
        <taxon>Bacteria</taxon>
        <taxon>Pseudomonadati</taxon>
        <taxon>Bacteroidota</taxon>
        <taxon>Bacteroidia</taxon>
        <taxon>Marinilabiliales</taxon>
        <taxon>Prolixibacteraceae</taxon>
        <taxon>Aquipluma</taxon>
    </lineage>
</organism>
<protein>
    <submittedName>
        <fullName evidence="1">Uncharacterized protein</fullName>
    </submittedName>
</protein>
<gene>
    <name evidence="1" type="ORF">AQPE_3997</name>
</gene>
<dbReference type="RefSeq" id="WP_318348023.1">
    <property type="nucleotide sequence ID" value="NZ_AP018694.1"/>
</dbReference>